<dbReference type="AlphaFoldDB" id="A0A7S4BIM8"/>
<sequence>MFSAMRFAALSLALLLLGVSYSAAMAHPHTASLVGSRFARCGLCRSAAVKCCDGEMDGVVDGDEDPVVRSCTPMRSHFVVSGTGQPLPERFEMKVLALQGKFSPEDGAADTEHSDDLLLDGLVGFPADVPVRVVTRNTSEDEQAALVSQVSEICKSAAGVEPTKLEVKPRLGGKVASINFSVLVSSSDSLSVVREKLRSNPHVRMVF</sequence>
<name>A0A7S4BIM8_CHRCT</name>
<accession>A0A7S4BIM8</accession>
<feature type="chain" id="PRO_5031214409" evidence="1">
    <location>
        <begin position="27"/>
        <end position="207"/>
    </location>
</feature>
<proteinExistence type="predicted"/>
<dbReference type="EMBL" id="HBIZ01031068">
    <property type="protein sequence ID" value="CAE0767196.1"/>
    <property type="molecule type" value="Transcribed_RNA"/>
</dbReference>
<reference evidence="2" key="1">
    <citation type="submission" date="2021-01" db="EMBL/GenBank/DDBJ databases">
        <authorList>
            <person name="Corre E."/>
            <person name="Pelletier E."/>
            <person name="Niang G."/>
            <person name="Scheremetjew M."/>
            <person name="Finn R."/>
            <person name="Kale V."/>
            <person name="Holt S."/>
            <person name="Cochrane G."/>
            <person name="Meng A."/>
            <person name="Brown T."/>
            <person name="Cohen L."/>
        </authorList>
    </citation>
    <scope>NUCLEOTIDE SEQUENCE</scope>
    <source>
        <strain evidence="2">CCMP645</strain>
    </source>
</reference>
<feature type="signal peptide" evidence="1">
    <location>
        <begin position="1"/>
        <end position="26"/>
    </location>
</feature>
<organism evidence="2">
    <name type="scientific">Chrysotila carterae</name>
    <name type="common">Marine alga</name>
    <name type="synonym">Syracosphaera carterae</name>
    <dbReference type="NCBI Taxonomy" id="13221"/>
    <lineage>
        <taxon>Eukaryota</taxon>
        <taxon>Haptista</taxon>
        <taxon>Haptophyta</taxon>
        <taxon>Prymnesiophyceae</taxon>
        <taxon>Isochrysidales</taxon>
        <taxon>Isochrysidaceae</taxon>
        <taxon>Chrysotila</taxon>
    </lineage>
</organism>
<keyword evidence="1" id="KW-0732">Signal</keyword>
<dbReference type="Gene3D" id="3.30.70.260">
    <property type="match status" value="1"/>
</dbReference>
<dbReference type="InterPro" id="IPR007454">
    <property type="entry name" value="UPF0250_YbeD-like"/>
</dbReference>
<dbReference type="SUPFAM" id="SSF117991">
    <property type="entry name" value="YbeD/HP0495-like"/>
    <property type="match status" value="1"/>
</dbReference>
<protein>
    <submittedName>
        <fullName evidence="2">Uncharacterized protein</fullName>
    </submittedName>
</protein>
<gene>
    <name evidence="2" type="ORF">PCAR00345_LOCUS19808</name>
</gene>
<evidence type="ECO:0000313" key="2">
    <source>
        <dbReference type="EMBL" id="CAE0767196.1"/>
    </source>
</evidence>
<dbReference type="InterPro" id="IPR027471">
    <property type="entry name" value="YbeD-like_sf"/>
</dbReference>
<evidence type="ECO:0000256" key="1">
    <source>
        <dbReference type="SAM" id="SignalP"/>
    </source>
</evidence>
<dbReference type="Pfam" id="PF04359">
    <property type="entry name" value="DUF493"/>
    <property type="match status" value="1"/>
</dbReference>